<accession>A0ABV0VJF9</accession>
<comment type="caution">
    <text evidence="2">The sequence shown here is derived from an EMBL/GenBank/DDBJ whole genome shotgun (WGS) entry which is preliminary data.</text>
</comment>
<dbReference type="EMBL" id="JAHRIQ010107142">
    <property type="protein sequence ID" value="MEQ2256453.1"/>
    <property type="molecule type" value="Genomic_DNA"/>
</dbReference>
<organism evidence="2 3">
    <name type="scientific">Ilyodon furcidens</name>
    <name type="common">goldbreast splitfin</name>
    <dbReference type="NCBI Taxonomy" id="33524"/>
    <lineage>
        <taxon>Eukaryota</taxon>
        <taxon>Metazoa</taxon>
        <taxon>Chordata</taxon>
        <taxon>Craniata</taxon>
        <taxon>Vertebrata</taxon>
        <taxon>Euteleostomi</taxon>
        <taxon>Actinopterygii</taxon>
        <taxon>Neopterygii</taxon>
        <taxon>Teleostei</taxon>
        <taxon>Neoteleostei</taxon>
        <taxon>Acanthomorphata</taxon>
        <taxon>Ovalentaria</taxon>
        <taxon>Atherinomorphae</taxon>
        <taxon>Cyprinodontiformes</taxon>
        <taxon>Goodeidae</taxon>
        <taxon>Ilyodon</taxon>
    </lineage>
</organism>
<gene>
    <name evidence="2" type="ORF">ILYODFUR_024329</name>
</gene>
<keyword evidence="3" id="KW-1185">Reference proteome</keyword>
<evidence type="ECO:0000256" key="1">
    <source>
        <dbReference type="SAM" id="MobiDB-lite"/>
    </source>
</evidence>
<evidence type="ECO:0000313" key="2">
    <source>
        <dbReference type="EMBL" id="MEQ2256453.1"/>
    </source>
</evidence>
<protein>
    <submittedName>
        <fullName evidence="2">Uncharacterized protein</fullName>
    </submittedName>
</protein>
<dbReference type="Proteomes" id="UP001482620">
    <property type="component" value="Unassembled WGS sequence"/>
</dbReference>
<proteinExistence type="predicted"/>
<evidence type="ECO:0000313" key="3">
    <source>
        <dbReference type="Proteomes" id="UP001482620"/>
    </source>
</evidence>
<sequence length="123" mass="13558">MWGLVPMSSNLGVRGGLHPRQVASPSQGNTEDKQPCTHKGNLEGPINLTVMFWDSGRKPEYHVCTGRICKLYAERTQDLLATRQQCYQLRHCAALFLKCQSVSTAHSIVGRGRAGAYLQQSTG</sequence>
<name>A0ABV0VJF9_9TELE</name>
<reference evidence="2 3" key="1">
    <citation type="submission" date="2021-06" db="EMBL/GenBank/DDBJ databases">
        <authorList>
            <person name="Palmer J.M."/>
        </authorList>
    </citation>
    <scope>NUCLEOTIDE SEQUENCE [LARGE SCALE GENOMIC DNA]</scope>
    <source>
        <strain evidence="3">if_2019</strain>
        <tissue evidence="2">Muscle</tissue>
    </source>
</reference>
<feature type="region of interest" description="Disordered" evidence="1">
    <location>
        <begin position="13"/>
        <end position="41"/>
    </location>
</feature>